<dbReference type="InterPro" id="IPR036186">
    <property type="entry name" value="Serpin_sf"/>
</dbReference>
<dbReference type="InterPro" id="IPR042185">
    <property type="entry name" value="Serpin_sf_2"/>
</dbReference>
<dbReference type="InterPro" id="IPR042178">
    <property type="entry name" value="Serpin_sf_1"/>
</dbReference>
<dbReference type="InterPro" id="IPR000215">
    <property type="entry name" value="Serpin_fam"/>
</dbReference>
<dbReference type="PANTHER" id="PTHR11461:SF211">
    <property type="entry name" value="GH10112P-RELATED"/>
    <property type="match status" value="1"/>
</dbReference>
<keyword evidence="4" id="KW-1185">Reference proteome</keyword>
<gene>
    <name evidence="3" type="ORF">GPUH_LOCUS5391</name>
</gene>
<protein>
    <submittedName>
        <fullName evidence="5">SERPIN domain-containing protein</fullName>
    </submittedName>
</protein>
<evidence type="ECO:0000259" key="2">
    <source>
        <dbReference type="Pfam" id="PF00079"/>
    </source>
</evidence>
<dbReference type="WBParaSite" id="GPUH_0000539701-mRNA-1">
    <property type="protein sequence ID" value="GPUH_0000539701-mRNA-1"/>
    <property type="gene ID" value="GPUH_0000539701"/>
</dbReference>
<dbReference type="OrthoDB" id="9518664at2759"/>
<reference evidence="5" key="1">
    <citation type="submission" date="2016-06" db="UniProtKB">
        <authorList>
            <consortium name="WormBaseParasite"/>
        </authorList>
    </citation>
    <scope>IDENTIFICATION</scope>
</reference>
<dbReference type="GO" id="GO:0005615">
    <property type="term" value="C:extracellular space"/>
    <property type="evidence" value="ECO:0007669"/>
    <property type="project" value="InterPro"/>
</dbReference>
<reference evidence="3 4" key="2">
    <citation type="submission" date="2018-11" db="EMBL/GenBank/DDBJ databases">
        <authorList>
            <consortium name="Pathogen Informatics"/>
        </authorList>
    </citation>
    <scope>NUCLEOTIDE SEQUENCE [LARGE SCALE GENOMIC DNA]</scope>
</reference>
<name>A0A183D9J9_9BILA</name>
<sequence length="125" mass="14698">MITSVIKASEISTNSKLMLLNAVYFKGALKKKFDKDWTIPKKFHVAPHRQIEIPTMSTFGYFPFFENDEVRMLAMPYEGNENINMYIILPQKFYGLEDLERSLNGSKMIHYFQNCKASKEFYVSY</sequence>
<dbReference type="AlphaFoldDB" id="A0A183D9J9"/>
<dbReference type="Proteomes" id="UP000271098">
    <property type="component" value="Unassembled WGS sequence"/>
</dbReference>
<dbReference type="PANTHER" id="PTHR11461">
    <property type="entry name" value="SERINE PROTEASE INHIBITOR, SERPIN"/>
    <property type="match status" value="1"/>
</dbReference>
<evidence type="ECO:0000313" key="3">
    <source>
        <dbReference type="EMBL" id="VDK50586.1"/>
    </source>
</evidence>
<dbReference type="EMBL" id="UYRT01011387">
    <property type="protein sequence ID" value="VDK50586.1"/>
    <property type="molecule type" value="Genomic_DNA"/>
</dbReference>
<evidence type="ECO:0000256" key="1">
    <source>
        <dbReference type="ARBA" id="ARBA00009500"/>
    </source>
</evidence>
<dbReference type="InterPro" id="IPR023796">
    <property type="entry name" value="Serpin_dom"/>
</dbReference>
<dbReference type="SUPFAM" id="SSF56574">
    <property type="entry name" value="Serpins"/>
    <property type="match status" value="1"/>
</dbReference>
<proteinExistence type="inferred from homology"/>
<dbReference type="Gene3D" id="3.30.497.10">
    <property type="entry name" value="Antithrombin, subunit I, domain 2"/>
    <property type="match status" value="1"/>
</dbReference>
<evidence type="ECO:0000313" key="5">
    <source>
        <dbReference type="WBParaSite" id="GPUH_0000539701-mRNA-1"/>
    </source>
</evidence>
<evidence type="ECO:0000313" key="4">
    <source>
        <dbReference type="Proteomes" id="UP000271098"/>
    </source>
</evidence>
<organism evidence="5">
    <name type="scientific">Gongylonema pulchrum</name>
    <dbReference type="NCBI Taxonomy" id="637853"/>
    <lineage>
        <taxon>Eukaryota</taxon>
        <taxon>Metazoa</taxon>
        <taxon>Ecdysozoa</taxon>
        <taxon>Nematoda</taxon>
        <taxon>Chromadorea</taxon>
        <taxon>Rhabditida</taxon>
        <taxon>Spirurina</taxon>
        <taxon>Spiruromorpha</taxon>
        <taxon>Spiruroidea</taxon>
        <taxon>Gongylonematidae</taxon>
        <taxon>Gongylonema</taxon>
    </lineage>
</organism>
<feature type="domain" description="Serpin" evidence="2">
    <location>
        <begin position="2"/>
        <end position="117"/>
    </location>
</feature>
<dbReference type="GO" id="GO:0004867">
    <property type="term" value="F:serine-type endopeptidase inhibitor activity"/>
    <property type="evidence" value="ECO:0007669"/>
    <property type="project" value="InterPro"/>
</dbReference>
<dbReference type="Gene3D" id="2.30.39.10">
    <property type="entry name" value="Alpha-1-antitrypsin, domain 1"/>
    <property type="match status" value="1"/>
</dbReference>
<dbReference type="Pfam" id="PF00079">
    <property type="entry name" value="Serpin"/>
    <property type="match status" value="1"/>
</dbReference>
<accession>A0A183D9J9</accession>
<comment type="similarity">
    <text evidence="1">Belongs to the serpin family.</text>
</comment>